<dbReference type="EMBL" id="FSRC01000001">
    <property type="protein sequence ID" value="SIN75948.1"/>
    <property type="molecule type" value="Genomic_DNA"/>
</dbReference>
<dbReference type="InterPro" id="IPR011008">
    <property type="entry name" value="Dimeric_a/b-barrel"/>
</dbReference>
<dbReference type="SUPFAM" id="SSF54909">
    <property type="entry name" value="Dimeric alpha+beta barrel"/>
    <property type="match status" value="1"/>
</dbReference>
<dbReference type="Proteomes" id="UP000185221">
    <property type="component" value="Unassembled WGS sequence"/>
</dbReference>
<sequence>MKKIQFHAQFNIHPGKEDEFKDLIPQCIEQVKANETGAEQYEWYFNSTGTVCHVLETYTNSKALLAHVANMNKLLEKAFSIADFEGNIYGNLSSELQEMISKLPITNYCLYQSL</sequence>
<gene>
    <name evidence="2" type="ORF">SAMN05444394_1544</name>
</gene>
<dbReference type="RefSeq" id="WP_074224246.1">
    <property type="nucleotide sequence ID" value="NZ_FSRC01000001.1"/>
</dbReference>
<evidence type="ECO:0000313" key="3">
    <source>
        <dbReference type="Proteomes" id="UP000185221"/>
    </source>
</evidence>
<dbReference type="Pfam" id="PF03992">
    <property type="entry name" value="ABM"/>
    <property type="match status" value="1"/>
</dbReference>
<evidence type="ECO:0000313" key="2">
    <source>
        <dbReference type="EMBL" id="SIN75948.1"/>
    </source>
</evidence>
<dbReference type="AlphaFoldDB" id="A0A1N6DYT5"/>
<proteinExistence type="predicted"/>
<organism evidence="2 3">
    <name type="scientific">Algoriphagus halophilus</name>
    <dbReference type="NCBI Taxonomy" id="226505"/>
    <lineage>
        <taxon>Bacteria</taxon>
        <taxon>Pseudomonadati</taxon>
        <taxon>Bacteroidota</taxon>
        <taxon>Cytophagia</taxon>
        <taxon>Cytophagales</taxon>
        <taxon>Cyclobacteriaceae</taxon>
        <taxon>Algoriphagus</taxon>
    </lineage>
</organism>
<dbReference type="Gene3D" id="3.30.70.100">
    <property type="match status" value="1"/>
</dbReference>
<dbReference type="GO" id="GO:0004497">
    <property type="term" value="F:monooxygenase activity"/>
    <property type="evidence" value="ECO:0007669"/>
    <property type="project" value="UniProtKB-KW"/>
</dbReference>
<dbReference type="OrthoDB" id="1447238at2"/>
<keyword evidence="2" id="KW-0503">Monooxygenase</keyword>
<name>A0A1N6DYT5_9BACT</name>
<feature type="domain" description="ABM" evidence="1">
    <location>
        <begin position="7"/>
        <end position="69"/>
    </location>
</feature>
<reference evidence="3" key="1">
    <citation type="submission" date="2016-11" db="EMBL/GenBank/DDBJ databases">
        <authorList>
            <person name="Varghese N."/>
            <person name="Submissions S."/>
        </authorList>
    </citation>
    <scope>NUCLEOTIDE SEQUENCE [LARGE SCALE GENOMIC DNA]</scope>
    <source>
        <strain evidence="3">DSM 15292</strain>
    </source>
</reference>
<accession>A0A1N6DYT5</accession>
<keyword evidence="3" id="KW-1185">Reference proteome</keyword>
<evidence type="ECO:0000259" key="1">
    <source>
        <dbReference type="Pfam" id="PF03992"/>
    </source>
</evidence>
<keyword evidence="2" id="KW-0560">Oxidoreductase</keyword>
<protein>
    <submittedName>
        <fullName evidence="2">Quinol monooxygenase YgiN</fullName>
    </submittedName>
</protein>
<dbReference type="InterPro" id="IPR007138">
    <property type="entry name" value="ABM_dom"/>
</dbReference>